<sequence>TPENQGTEHRERPGTPKRKTPQPKGPNPNPDPNPKPVTQTIQPTLDVPTTDATPEDPPAPSFEQVKTAPPRSQHPHPSNEPYTPKKRSEDEAKQTIDDVFQTYDPFLDRLKNGSLLSEEFKLGGESSSVFARDLIGMKKDKTDPLANEFSARVSLLSGASGTGKTQTCARLLGKACGFGISCRPSEPGNDPTDPGFRSCSGILNSLAERSKFGPISGDPAQLGENRKIVRTCVLTSVLSRVSVFEAFLKCKPDGVSVATWKMQWALFELHPELSYKGFPGLYEDICKRLEEDLRDVSPSAIWALLRVTMHRLKSDFPEYMKIFYFIIDEAQFGALEYTSYFRSRADPDRPRSFLTELVNILTGLGLATHTVISGISLSEDQIIDSVQSTTARLGTRLKVVSIPDGFYDKEEQRKYILKHLGPWAEQRKIPVKSFKRLVQRMLDVFPGRYRVTACFIEIVLRSDTECPHRLFTLFALRITDGYVCTDGGQIEREEACLEDKAFKLANEIRPMIDWKEYDSLPPDVKTTVIHMVARYITTGTMSTVTDKELKLVKASIGHVRCEETYDGSTDKVGSTGLGATGKGTTGKGTTRKGTTRKGTTRKGTTGNGSADDGSTDKNSAHKSESRGADGQKAFVVSITEPLVIFSFMIHCKDELIKAVGDSTRWAPEACSQGRSYELQILVIIALMFGGQFRRLGDLLLFRDKYKYLEDLECELVAIYKVDGEYVASSAGWGCGPSCSLLGFSANKAPDLKEAAERGVGVAFYLPDPNNHVDVDFYARPKGSSKIIRIHLQAKFTTGENGSIKSVTFKDAKQSLDPEWIYMSRCNTP</sequence>
<evidence type="ECO:0000256" key="1">
    <source>
        <dbReference type="SAM" id="MobiDB-lite"/>
    </source>
</evidence>
<feature type="compositionally biased region" description="Basic and acidic residues" evidence="1">
    <location>
        <begin position="1"/>
        <end position="14"/>
    </location>
</feature>
<feature type="compositionally biased region" description="Basic and acidic residues" evidence="1">
    <location>
        <begin position="614"/>
        <end position="626"/>
    </location>
</feature>
<dbReference type="OrthoDB" id="2393824at2759"/>
<protein>
    <submittedName>
        <fullName evidence="2">Uncharacterized protein</fullName>
    </submittedName>
</protein>
<name>R7RVG6_STEHR</name>
<feature type="region of interest" description="Disordered" evidence="1">
    <location>
        <begin position="1"/>
        <end position="92"/>
    </location>
</feature>
<accession>R7RVG6</accession>
<proteinExistence type="predicted"/>
<gene>
    <name evidence="2" type="ORF">STEHIDRAFT_164128</name>
</gene>
<feature type="region of interest" description="Disordered" evidence="1">
    <location>
        <begin position="566"/>
        <end position="626"/>
    </location>
</feature>
<feature type="compositionally biased region" description="Pro residues" evidence="1">
    <location>
        <begin position="23"/>
        <end position="35"/>
    </location>
</feature>
<reference evidence="3" key="1">
    <citation type="journal article" date="2012" name="Science">
        <title>The Paleozoic origin of enzymatic lignin decomposition reconstructed from 31 fungal genomes.</title>
        <authorList>
            <person name="Floudas D."/>
            <person name="Binder M."/>
            <person name="Riley R."/>
            <person name="Barry K."/>
            <person name="Blanchette R.A."/>
            <person name="Henrissat B."/>
            <person name="Martinez A.T."/>
            <person name="Otillar R."/>
            <person name="Spatafora J.W."/>
            <person name="Yadav J.S."/>
            <person name="Aerts A."/>
            <person name="Benoit I."/>
            <person name="Boyd A."/>
            <person name="Carlson A."/>
            <person name="Copeland A."/>
            <person name="Coutinho P.M."/>
            <person name="de Vries R.P."/>
            <person name="Ferreira P."/>
            <person name="Findley K."/>
            <person name="Foster B."/>
            <person name="Gaskell J."/>
            <person name="Glotzer D."/>
            <person name="Gorecki P."/>
            <person name="Heitman J."/>
            <person name="Hesse C."/>
            <person name="Hori C."/>
            <person name="Igarashi K."/>
            <person name="Jurgens J.A."/>
            <person name="Kallen N."/>
            <person name="Kersten P."/>
            <person name="Kohler A."/>
            <person name="Kuees U."/>
            <person name="Kumar T.K.A."/>
            <person name="Kuo A."/>
            <person name="LaButti K."/>
            <person name="Larrondo L.F."/>
            <person name="Lindquist E."/>
            <person name="Ling A."/>
            <person name="Lombard V."/>
            <person name="Lucas S."/>
            <person name="Lundell T."/>
            <person name="Martin R."/>
            <person name="McLaughlin D.J."/>
            <person name="Morgenstern I."/>
            <person name="Morin E."/>
            <person name="Murat C."/>
            <person name="Nagy L.G."/>
            <person name="Nolan M."/>
            <person name="Ohm R.A."/>
            <person name="Patyshakuliyeva A."/>
            <person name="Rokas A."/>
            <person name="Ruiz-Duenas F.J."/>
            <person name="Sabat G."/>
            <person name="Salamov A."/>
            <person name="Samejima M."/>
            <person name="Schmutz J."/>
            <person name="Slot J.C."/>
            <person name="St John F."/>
            <person name="Stenlid J."/>
            <person name="Sun H."/>
            <person name="Sun S."/>
            <person name="Syed K."/>
            <person name="Tsang A."/>
            <person name="Wiebenga A."/>
            <person name="Young D."/>
            <person name="Pisabarro A."/>
            <person name="Eastwood D.C."/>
            <person name="Martin F."/>
            <person name="Cullen D."/>
            <person name="Grigoriev I.V."/>
            <person name="Hibbett D.S."/>
        </authorList>
    </citation>
    <scope>NUCLEOTIDE SEQUENCE [LARGE SCALE GENOMIC DNA]</scope>
    <source>
        <strain evidence="3">FP-91666</strain>
    </source>
</reference>
<dbReference type="GeneID" id="18802547"/>
<feature type="compositionally biased region" description="Gly residues" evidence="1">
    <location>
        <begin position="575"/>
        <end position="586"/>
    </location>
</feature>
<feature type="non-terminal residue" evidence="2">
    <location>
        <position position="1"/>
    </location>
</feature>
<evidence type="ECO:0000313" key="3">
    <source>
        <dbReference type="Proteomes" id="UP000053927"/>
    </source>
</evidence>
<keyword evidence="3" id="KW-1185">Reference proteome</keyword>
<dbReference type="RefSeq" id="XP_007311918.1">
    <property type="nucleotide sequence ID" value="XM_007311856.1"/>
</dbReference>
<dbReference type="eggNOG" id="ENOG502SSWT">
    <property type="taxonomic scope" value="Eukaryota"/>
</dbReference>
<evidence type="ECO:0000313" key="2">
    <source>
        <dbReference type="EMBL" id="EIM78984.1"/>
    </source>
</evidence>
<dbReference type="EMBL" id="JH687473">
    <property type="protein sequence ID" value="EIM78984.1"/>
    <property type="molecule type" value="Genomic_DNA"/>
</dbReference>
<dbReference type="KEGG" id="shs:STEHIDRAFT_164128"/>
<feature type="non-terminal residue" evidence="2">
    <location>
        <position position="828"/>
    </location>
</feature>
<feature type="compositionally biased region" description="Basic residues" evidence="1">
    <location>
        <begin position="589"/>
        <end position="600"/>
    </location>
</feature>
<dbReference type="Proteomes" id="UP000053927">
    <property type="component" value="Unassembled WGS sequence"/>
</dbReference>
<organism evidence="2 3">
    <name type="scientific">Stereum hirsutum (strain FP-91666)</name>
    <name type="common">White-rot fungus</name>
    <dbReference type="NCBI Taxonomy" id="721885"/>
    <lineage>
        <taxon>Eukaryota</taxon>
        <taxon>Fungi</taxon>
        <taxon>Dikarya</taxon>
        <taxon>Basidiomycota</taxon>
        <taxon>Agaricomycotina</taxon>
        <taxon>Agaricomycetes</taxon>
        <taxon>Russulales</taxon>
        <taxon>Stereaceae</taxon>
        <taxon>Stereum</taxon>
    </lineage>
</organism>
<dbReference type="AlphaFoldDB" id="R7RVG6"/>